<gene>
    <name evidence="1" type="ORF">P3W50_19635</name>
</gene>
<protein>
    <submittedName>
        <fullName evidence="1">Uncharacterized protein</fullName>
    </submittedName>
</protein>
<proteinExistence type="predicted"/>
<dbReference type="AlphaFoldDB" id="A0AAW6PVJ1"/>
<dbReference type="Proteomes" id="UP001217741">
    <property type="component" value="Unassembled WGS sequence"/>
</dbReference>
<accession>A0AAW6PVJ1</accession>
<organism evidence="1 2">
    <name type="scientific">Pseudomonas putida</name>
    <name type="common">Arthrobacter siderocapsulatus</name>
    <dbReference type="NCBI Taxonomy" id="303"/>
    <lineage>
        <taxon>Bacteria</taxon>
        <taxon>Pseudomonadati</taxon>
        <taxon>Pseudomonadota</taxon>
        <taxon>Gammaproteobacteria</taxon>
        <taxon>Pseudomonadales</taxon>
        <taxon>Pseudomonadaceae</taxon>
        <taxon>Pseudomonas</taxon>
    </lineage>
</organism>
<dbReference type="RefSeq" id="WP_232894460.1">
    <property type="nucleotide sequence ID" value="NZ_BQII01000080.1"/>
</dbReference>
<evidence type="ECO:0000313" key="2">
    <source>
        <dbReference type="Proteomes" id="UP001217741"/>
    </source>
</evidence>
<evidence type="ECO:0000313" key="1">
    <source>
        <dbReference type="EMBL" id="MDF3872665.1"/>
    </source>
</evidence>
<comment type="caution">
    <text evidence="1">The sequence shown here is derived from an EMBL/GenBank/DDBJ whole genome shotgun (WGS) entry which is preliminary data.</text>
</comment>
<reference evidence="1" key="1">
    <citation type="submission" date="2023-03" db="EMBL/GenBank/DDBJ databases">
        <title>Draft assemblies of triclosan tolerant bacteria isolated from returned activated sludge.</title>
        <authorList>
            <person name="Van Hamelsveld S."/>
        </authorList>
    </citation>
    <scope>NUCLEOTIDE SEQUENCE</scope>
    <source>
        <strain evidence="1">GW210012_S60</strain>
    </source>
</reference>
<name>A0AAW6PVJ1_PSEPU</name>
<sequence>MQSGSRFYAVTVPGGFDIYDNQEKLRLDPSYPTKALAGAARARLSSECRNPDELFPILRVE</sequence>
<dbReference type="EMBL" id="JARJLO010000300">
    <property type="protein sequence ID" value="MDF3872665.1"/>
    <property type="molecule type" value="Genomic_DNA"/>
</dbReference>